<gene>
    <name evidence="3" type="ORF">ORY91_000472</name>
    <name evidence="4" type="ORF">V9W64_01730</name>
</gene>
<dbReference type="SMART" id="SM00530">
    <property type="entry name" value="HTH_XRE"/>
    <property type="match status" value="1"/>
</dbReference>
<dbReference type="AlphaFoldDB" id="A0A9X4E492"/>
<dbReference type="PROSITE" id="PS50943">
    <property type="entry name" value="HTH_CROC1"/>
    <property type="match status" value="1"/>
</dbReference>
<dbReference type="RefSeq" id="WP_274584381.1">
    <property type="nucleotide sequence ID" value="NZ_CP145811.1"/>
</dbReference>
<dbReference type="EMBL" id="JAPQFL010000001">
    <property type="protein sequence ID" value="MDD9327092.1"/>
    <property type="molecule type" value="Genomic_DNA"/>
</dbReference>
<sequence length="128" mass="14663">MPIKLPHAAEINKRIGKTIAKYRQNSGLTQEQVAEILQIGNEAVSRMERGIIMPNVMRLMELAEIFGCTAADLIAENSPRSLDQSHHLHKMMNDLHEDDRHLMLHFVERFSSRLRQQMTFGQTENAAI</sequence>
<dbReference type="Proteomes" id="UP001149607">
    <property type="component" value="Chromosome"/>
</dbReference>
<feature type="domain" description="HTH cro/C1-type" evidence="2">
    <location>
        <begin position="19"/>
        <end position="73"/>
    </location>
</feature>
<keyword evidence="1" id="KW-0238">DNA-binding</keyword>
<evidence type="ECO:0000256" key="1">
    <source>
        <dbReference type="ARBA" id="ARBA00023125"/>
    </source>
</evidence>
<dbReference type="PANTHER" id="PTHR46558">
    <property type="entry name" value="TRACRIPTIONAL REGULATORY PROTEIN-RELATED-RELATED"/>
    <property type="match status" value="1"/>
</dbReference>
<reference evidence="3" key="1">
    <citation type="submission" date="2022-10" db="EMBL/GenBank/DDBJ databases">
        <authorList>
            <person name="Boutroux M."/>
        </authorList>
    </citation>
    <scope>NUCLEOTIDE SEQUENCE</scope>
    <source>
        <strain evidence="3">51.81</strain>
    </source>
</reference>
<dbReference type="SUPFAM" id="SSF47413">
    <property type="entry name" value="lambda repressor-like DNA-binding domains"/>
    <property type="match status" value="1"/>
</dbReference>
<dbReference type="PANTHER" id="PTHR46558:SF11">
    <property type="entry name" value="HTH-TYPE TRANSCRIPTIONAL REGULATOR XRE"/>
    <property type="match status" value="1"/>
</dbReference>
<organism evidence="3">
    <name type="scientific">Neisseria leonii</name>
    <dbReference type="NCBI Taxonomy" id="2995413"/>
    <lineage>
        <taxon>Bacteria</taxon>
        <taxon>Pseudomonadati</taxon>
        <taxon>Pseudomonadota</taxon>
        <taxon>Betaproteobacteria</taxon>
        <taxon>Neisseriales</taxon>
        <taxon>Neisseriaceae</taxon>
        <taxon>Neisseria</taxon>
    </lineage>
</organism>
<name>A0A9X4E492_9NEIS</name>
<dbReference type="CDD" id="cd00093">
    <property type="entry name" value="HTH_XRE"/>
    <property type="match status" value="1"/>
</dbReference>
<keyword evidence="5" id="KW-1185">Reference proteome</keyword>
<dbReference type="InterPro" id="IPR010982">
    <property type="entry name" value="Lambda_DNA-bd_dom_sf"/>
</dbReference>
<dbReference type="InterPro" id="IPR001387">
    <property type="entry name" value="Cro/C1-type_HTH"/>
</dbReference>
<dbReference type="Pfam" id="PF01381">
    <property type="entry name" value="HTH_3"/>
    <property type="match status" value="1"/>
</dbReference>
<accession>A0A9X4E492</accession>
<proteinExistence type="predicted"/>
<protein>
    <submittedName>
        <fullName evidence="3">Helix-turn-helix domain-containing protein</fullName>
    </submittedName>
    <submittedName>
        <fullName evidence="4">Helix-turn-helix transcriptional regulator</fullName>
    </submittedName>
</protein>
<reference evidence="4" key="2">
    <citation type="submission" date="2024-02" db="EMBL/GenBank/DDBJ databases">
        <title>Neisseria leonii sp. nov.</title>
        <authorList>
            <person name="Boutroux M."/>
            <person name="Favre-Rochex S."/>
            <person name="Gorgette O."/>
            <person name="Touak G."/>
            <person name="Muhle E."/>
            <person name="Chesneau O."/>
            <person name="Clermont D."/>
            <person name="Rahi P."/>
        </authorList>
    </citation>
    <scope>NUCLEOTIDE SEQUENCE</scope>
    <source>
        <strain evidence="4">51.81</strain>
    </source>
</reference>
<evidence type="ECO:0000313" key="4">
    <source>
        <dbReference type="EMBL" id="WWY03489.1"/>
    </source>
</evidence>
<dbReference type="GO" id="GO:0003677">
    <property type="term" value="F:DNA binding"/>
    <property type="evidence" value="ECO:0007669"/>
    <property type="project" value="UniProtKB-KW"/>
</dbReference>
<evidence type="ECO:0000259" key="2">
    <source>
        <dbReference type="PROSITE" id="PS50943"/>
    </source>
</evidence>
<evidence type="ECO:0000313" key="5">
    <source>
        <dbReference type="Proteomes" id="UP001149607"/>
    </source>
</evidence>
<evidence type="ECO:0000313" key="3">
    <source>
        <dbReference type="EMBL" id="MDD9327092.1"/>
    </source>
</evidence>
<dbReference type="Gene3D" id="1.10.260.40">
    <property type="entry name" value="lambda repressor-like DNA-binding domains"/>
    <property type="match status" value="1"/>
</dbReference>
<dbReference type="EMBL" id="CP146598">
    <property type="protein sequence ID" value="WWY03489.1"/>
    <property type="molecule type" value="Genomic_DNA"/>
</dbReference>